<proteinExistence type="predicted"/>
<name>A0A6A4TB55_SCOMX</name>
<organism evidence="2 3">
    <name type="scientific">Scophthalmus maximus</name>
    <name type="common">Turbot</name>
    <name type="synonym">Psetta maxima</name>
    <dbReference type="NCBI Taxonomy" id="52904"/>
    <lineage>
        <taxon>Eukaryota</taxon>
        <taxon>Metazoa</taxon>
        <taxon>Chordata</taxon>
        <taxon>Craniata</taxon>
        <taxon>Vertebrata</taxon>
        <taxon>Euteleostomi</taxon>
        <taxon>Actinopterygii</taxon>
        <taxon>Neopterygii</taxon>
        <taxon>Teleostei</taxon>
        <taxon>Neoteleostei</taxon>
        <taxon>Acanthomorphata</taxon>
        <taxon>Carangaria</taxon>
        <taxon>Pleuronectiformes</taxon>
        <taxon>Pleuronectoidei</taxon>
        <taxon>Scophthalmidae</taxon>
        <taxon>Scophthalmus</taxon>
    </lineage>
</organism>
<sequence>MAVRRYPGESVGDAGSRKEKDKDFQGLVGRGLQYALLKTDMMTFRGQPANLSSAISAMFKQLTREAGKNVDITAACSHHFLPPHSSECAVIKAEKSNTVSWI</sequence>
<evidence type="ECO:0000313" key="2">
    <source>
        <dbReference type="EMBL" id="KAF0044826.1"/>
    </source>
</evidence>
<feature type="region of interest" description="Disordered" evidence="1">
    <location>
        <begin position="1"/>
        <end position="22"/>
    </location>
</feature>
<dbReference type="AlphaFoldDB" id="A0A6A4TB55"/>
<comment type="caution">
    <text evidence="2">The sequence shown here is derived from an EMBL/GenBank/DDBJ whole genome shotgun (WGS) entry which is preliminary data.</text>
</comment>
<evidence type="ECO:0000256" key="1">
    <source>
        <dbReference type="SAM" id="MobiDB-lite"/>
    </source>
</evidence>
<protein>
    <submittedName>
        <fullName evidence="2">Uncharacterized protein</fullName>
    </submittedName>
</protein>
<dbReference type="EMBL" id="VEVO01000003">
    <property type="protein sequence ID" value="KAF0044826.1"/>
    <property type="molecule type" value="Genomic_DNA"/>
</dbReference>
<reference evidence="2 3" key="1">
    <citation type="submission" date="2019-06" db="EMBL/GenBank/DDBJ databases">
        <title>Draft genomes of female and male turbot (Scophthalmus maximus).</title>
        <authorList>
            <person name="Xu H."/>
            <person name="Xu X.-W."/>
            <person name="Shao C."/>
            <person name="Chen S."/>
        </authorList>
    </citation>
    <scope>NUCLEOTIDE SEQUENCE [LARGE SCALE GENOMIC DNA]</scope>
    <source>
        <strain evidence="2">Ysfricsl-2016a</strain>
        <tissue evidence="2">Blood</tissue>
    </source>
</reference>
<evidence type="ECO:0000313" key="3">
    <source>
        <dbReference type="Proteomes" id="UP000438429"/>
    </source>
</evidence>
<accession>A0A6A4TB55</accession>
<dbReference type="Proteomes" id="UP000438429">
    <property type="component" value="Unassembled WGS sequence"/>
</dbReference>
<gene>
    <name evidence="2" type="ORF">F2P81_003984</name>
</gene>